<dbReference type="InterPro" id="IPR050194">
    <property type="entry name" value="Glycosyltransferase_grp1"/>
</dbReference>
<evidence type="ECO:0000313" key="4">
    <source>
        <dbReference type="Proteomes" id="UP000199656"/>
    </source>
</evidence>
<dbReference type="PANTHER" id="PTHR45947">
    <property type="entry name" value="SULFOQUINOVOSYL TRANSFERASE SQD2"/>
    <property type="match status" value="1"/>
</dbReference>
<dbReference type="PANTHER" id="PTHR45947:SF3">
    <property type="entry name" value="SULFOQUINOVOSYL TRANSFERASE SQD2"/>
    <property type="match status" value="1"/>
</dbReference>
<dbReference type="Gene3D" id="3.40.50.2000">
    <property type="entry name" value="Glycogen Phosphorylase B"/>
    <property type="match status" value="2"/>
</dbReference>
<dbReference type="Pfam" id="PF00534">
    <property type="entry name" value="Glycos_transf_1"/>
    <property type="match status" value="1"/>
</dbReference>
<evidence type="ECO:0000259" key="1">
    <source>
        <dbReference type="Pfam" id="PF00534"/>
    </source>
</evidence>
<accession>A0A1H4AMF1</accession>
<keyword evidence="4" id="KW-1185">Reference proteome</keyword>
<dbReference type="EMBL" id="FNRL01000006">
    <property type="protein sequence ID" value="SEA37156.1"/>
    <property type="molecule type" value="Genomic_DNA"/>
</dbReference>
<evidence type="ECO:0000313" key="3">
    <source>
        <dbReference type="EMBL" id="SEA37156.1"/>
    </source>
</evidence>
<name>A0A1H4AMF1_9BACT</name>
<feature type="domain" description="Glycosyltransferase subfamily 4-like N-terminal" evidence="2">
    <location>
        <begin position="15"/>
        <end position="185"/>
    </location>
</feature>
<reference evidence="4" key="1">
    <citation type="submission" date="2016-10" db="EMBL/GenBank/DDBJ databases">
        <authorList>
            <person name="Varghese N."/>
            <person name="Submissions S."/>
        </authorList>
    </citation>
    <scope>NUCLEOTIDE SEQUENCE [LARGE SCALE GENOMIC DNA]</scope>
    <source>
        <strain evidence="4">DSM 23920</strain>
    </source>
</reference>
<organism evidence="3 4">
    <name type="scientific">Chitinophaga terrae</name>
    <name type="common">ex Kim and Jung 2007</name>
    <dbReference type="NCBI Taxonomy" id="408074"/>
    <lineage>
        <taxon>Bacteria</taxon>
        <taxon>Pseudomonadati</taxon>
        <taxon>Bacteroidota</taxon>
        <taxon>Chitinophagia</taxon>
        <taxon>Chitinophagales</taxon>
        <taxon>Chitinophagaceae</taxon>
        <taxon>Chitinophaga</taxon>
    </lineage>
</organism>
<dbReference type="Pfam" id="PF13439">
    <property type="entry name" value="Glyco_transf_4"/>
    <property type="match status" value="1"/>
</dbReference>
<dbReference type="STRING" id="408074.SAMN05660909_01663"/>
<sequence length="381" mass="42016">MKDILIISYEFPPIIGGAGVYAHDLAIGLVKNGHQVSLLTYRTPANAKFLAEFSATYNITCHTIPGTPVIHFYQLYLRLVNLLKQQQFDLIIFSDARAKKMGALFSSSLQRIADRSVAVLHGGEQNSFFNQPSRLLKLSGIAGKMMRFLSQQQRIVVVSRSEYDLWENSPLKEKLQLIRHGIDTEIFYKRLPAEISAIKAKLRIDPGKKIILSASRLVKQKGQELLIACMPDILLQSPDTLCIIAGDGNYLPALKEQVKVLGLEKKVLFTGGIPRTILSEYFAICDVFVLPSQFQESFGLVYLEAAACGKTAVAGNRGGTSEAVADKQTGYLIDPFSRAALTDRIVTLLNDDKLRDKLSAAAYERALGSFSNTAMAARIVS</sequence>
<dbReference type="CDD" id="cd03801">
    <property type="entry name" value="GT4_PimA-like"/>
    <property type="match status" value="1"/>
</dbReference>
<dbReference type="GO" id="GO:0016758">
    <property type="term" value="F:hexosyltransferase activity"/>
    <property type="evidence" value="ECO:0007669"/>
    <property type="project" value="TreeGrafter"/>
</dbReference>
<gene>
    <name evidence="3" type="ORF">SAMN05660909_01663</name>
</gene>
<dbReference type="RefSeq" id="WP_089760516.1">
    <property type="nucleotide sequence ID" value="NZ_BKAT01000009.1"/>
</dbReference>
<dbReference type="OrthoDB" id="9811239at2"/>
<dbReference type="AlphaFoldDB" id="A0A1H4AMF1"/>
<dbReference type="InterPro" id="IPR028098">
    <property type="entry name" value="Glyco_trans_4-like_N"/>
</dbReference>
<evidence type="ECO:0000259" key="2">
    <source>
        <dbReference type="Pfam" id="PF13439"/>
    </source>
</evidence>
<dbReference type="Proteomes" id="UP000199656">
    <property type="component" value="Unassembled WGS sequence"/>
</dbReference>
<protein>
    <submittedName>
        <fullName evidence="3">Glycosyltransferase Family 4</fullName>
    </submittedName>
</protein>
<dbReference type="InterPro" id="IPR001296">
    <property type="entry name" value="Glyco_trans_1"/>
</dbReference>
<keyword evidence="3" id="KW-0808">Transferase</keyword>
<feature type="domain" description="Glycosyl transferase family 1" evidence="1">
    <location>
        <begin position="197"/>
        <end position="365"/>
    </location>
</feature>
<proteinExistence type="predicted"/>
<dbReference type="SUPFAM" id="SSF53756">
    <property type="entry name" value="UDP-Glycosyltransferase/glycogen phosphorylase"/>
    <property type="match status" value="1"/>
</dbReference>